<dbReference type="InParanoid" id="A0A4S2N5P5"/>
<feature type="signal peptide" evidence="1">
    <location>
        <begin position="1"/>
        <end position="16"/>
    </location>
</feature>
<feature type="chain" id="PRO_5020230766" description="CREG-like beta-barrel domain-containing protein" evidence="1">
    <location>
        <begin position="17"/>
        <end position="219"/>
    </location>
</feature>
<accession>A0A4S2N5P5</accession>
<dbReference type="Proteomes" id="UP000298138">
    <property type="component" value="Unassembled WGS sequence"/>
</dbReference>
<organism evidence="3 4">
    <name type="scientific">Ascodesmis nigricans</name>
    <dbReference type="NCBI Taxonomy" id="341454"/>
    <lineage>
        <taxon>Eukaryota</taxon>
        <taxon>Fungi</taxon>
        <taxon>Dikarya</taxon>
        <taxon>Ascomycota</taxon>
        <taxon>Pezizomycotina</taxon>
        <taxon>Pezizomycetes</taxon>
        <taxon>Pezizales</taxon>
        <taxon>Ascodesmidaceae</taxon>
        <taxon>Ascodesmis</taxon>
    </lineage>
</organism>
<dbReference type="STRING" id="341454.A0A4S2N5P5"/>
<gene>
    <name evidence="3" type="ORF">EX30DRAFT_300967</name>
</gene>
<protein>
    <recommendedName>
        <fullName evidence="2">CREG-like beta-barrel domain-containing protein</fullName>
    </recommendedName>
</protein>
<dbReference type="AlphaFoldDB" id="A0A4S2N5P5"/>
<dbReference type="InterPro" id="IPR055343">
    <property type="entry name" value="CREG_beta-barrel"/>
</dbReference>
<keyword evidence="1" id="KW-0732">Signal</keyword>
<sequence>MRFLPAIVGLLPLVSAYYHDFPDTEFEPEPFHVVDLETASRPTIEQAAVQARRVVRREKIGTLSTVFQNGAPDGLEGSPIALMDYYADCSDDGSPALLGFKIAMNFRNVEQGSAISLSIRQHKPMGEFFSPAAHHRLSLIGKLEKVDADSDEAEELKKCYIRRHPDAKWWTPGNKIHDSYWVKFKVEKVYWIGGFGNVQQIGCIITFTISLPFIILTQL</sequence>
<dbReference type="Gene3D" id="2.30.110.10">
    <property type="entry name" value="Electron Transport, Fmn-binding Protein, Chain A"/>
    <property type="match status" value="1"/>
</dbReference>
<dbReference type="Pfam" id="PF13883">
    <property type="entry name" value="CREG_beta-barrel"/>
    <property type="match status" value="1"/>
</dbReference>
<proteinExistence type="predicted"/>
<evidence type="ECO:0000313" key="4">
    <source>
        <dbReference type="Proteomes" id="UP000298138"/>
    </source>
</evidence>
<dbReference type="InterPro" id="IPR012349">
    <property type="entry name" value="Split_barrel_FMN-bd"/>
</dbReference>
<evidence type="ECO:0000259" key="2">
    <source>
        <dbReference type="Pfam" id="PF13883"/>
    </source>
</evidence>
<reference evidence="3 4" key="1">
    <citation type="submission" date="2019-04" db="EMBL/GenBank/DDBJ databases">
        <title>Comparative genomics and transcriptomics to analyze fruiting body development in filamentous ascomycetes.</title>
        <authorList>
            <consortium name="DOE Joint Genome Institute"/>
            <person name="Lutkenhaus R."/>
            <person name="Traeger S."/>
            <person name="Breuer J."/>
            <person name="Kuo A."/>
            <person name="Lipzen A."/>
            <person name="Pangilinan J."/>
            <person name="Dilworth D."/>
            <person name="Sandor L."/>
            <person name="Poggeler S."/>
            <person name="Barry K."/>
            <person name="Grigoriev I.V."/>
            <person name="Nowrousian M."/>
        </authorList>
    </citation>
    <scope>NUCLEOTIDE SEQUENCE [LARGE SCALE GENOMIC DNA]</scope>
    <source>
        <strain evidence="3 4">CBS 389.68</strain>
    </source>
</reference>
<dbReference type="OrthoDB" id="2138282at2759"/>
<dbReference type="PANTHER" id="PTHR37273">
    <property type="entry name" value="CHROMOSOME 8, WHOLE GENOME SHOTGUN SEQUENCE"/>
    <property type="match status" value="1"/>
</dbReference>
<name>A0A4S2N5P5_9PEZI</name>
<feature type="domain" description="CREG-like beta-barrel" evidence="2">
    <location>
        <begin position="42"/>
        <end position="201"/>
    </location>
</feature>
<keyword evidence="4" id="KW-1185">Reference proteome</keyword>
<dbReference type="PANTHER" id="PTHR37273:SF1">
    <property type="entry name" value="ADL397C-AP"/>
    <property type="match status" value="1"/>
</dbReference>
<evidence type="ECO:0000256" key="1">
    <source>
        <dbReference type="SAM" id="SignalP"/>
    </source>
</evidence>
<dbReference type="SUPFAM" id="SSF50475">
    <property type="entry name" value="FMN-binding split barrel"/>
    <property type="match status" value="1"/>
</dbReference>
<dbReference type="EMBL" id="ML220112">
    <property type="protein sequence ID" value="TGZ84608.1"/>
    <property type="molecule type" value="Genomic_DNA"/>
</dbReference>
<evidence type="ECO:0000313" key="3">
    <source>
        <dbReference type="EMBL" id="TGZ84608.1"/>
    </source>
</evidence>